<evidence type="ECO:0000313" key="3">
    <source>
        <dbReference type="Proteomes" id="UP000240883"/>
    </source>
</evidence>
<name>A0A2T2N6U8_CORCC</name>
<evidence type="ECO:0008006" key="4">
    <source>
        <dbReference type="Google" id="ProtNLM"/>
    </source>
</evidence>
<keyword evidence="3" id="KW-1185">Reference proteome</keyword>
<protein>
    <recommendedName>
        <fullName evidence="4">Cnl2/NKP2 family protein-domain-containing protein</fullName>
    </recommendedName>
</protein>
<organism evidence="2 3">
    <name type="scientific">Corynespora cassiicola Philippines</name>
    <dbReference type="NCBI Taxonomy" id="1448308"/>
    <lineage>
        <taxon>Eukaryota</taxon>
        <taxon>Fungi</taxon>
        <taxon>Dikarya</taxon>
        <taxon>Ascomycota</taxon>
        <taxon>Pezizomycotina</taxon>
        <taxon>Dothideomycetes</taxon>
        <taxon>Pleosporomycetidae</taxon>
        <taxon>Pleosporales</taxon>
        <taxon>Corynesporascaceae</taxon>
        <taxon>Corynespora</taxon>
    </lineage>
</organism>
<dbReference type="EMBL" id="KZ678145">
    <property type="protein sequence ID" value="PSN61144.1"/>
    <property type="molecule type" value="Genomic_DNA"/>
</dbReference>
<feature type="coiled-coil region" evidence="1">
    <location>
        <begin position="120"/>
        <end position="147"/>
    </location>
</feature>
<dbReference type="Pfam" id="PF09447">
    <property type="entry name" value="Cnl2_NKP2"/>
    <property type="match status" value="1"/>
</dbReference>
<dbReference type="STRING" id="1448308.A0A2T2N6U8"/>
<reference evidence="2 3" key="1">
    <citation type="journal article" date="2018" name="Front. Microbiol.">
        <title>Genome-Wide Analysis of Corynespora cassiicola Leaf Fall Disease Putative Effectors.</title>
        <authorList>
            <person name="Lopez D."/>
            <person name="Ribeiro S."/>
            <person name="Label P."/>
            <person name="Fumanal B."/>
            <person name="Venisse J.S."/>
            <person name="Kohler A."/>
            <person name="de Oliveira R.R."/>
            <person name="Labutti K."/>
            <person name="Lipzen A."/>
            <person name="Lail K."/>
            <person name="Bauer D."/>
            <person name="Ohm R.A."/>
            <person name="Barry K.W."/>
            <person name="Spatafora J."/>
            <person name="Grigoriev I.V."/>
            <person name="Martin F.M."/>
            <person name="Pujade-Renaud V."/>
        </authorList>
    </citation>
    <scope>NUCLEOTIDE SEQUENCE [LARGE SCALE GENOMIC DNA]</scope>
    <source>
        <strain evidence="2 3">Philippines</strain>
    </source>
</reference>
<dbReference type="GO" id="GO:0007059">
    <property type="term" value="P:chromosome segregation"/>
    <property type="evidence" value="ECO:0007669"/>
    <property type="project" value="TreeGrafter"/>
</dbReference>
<evidence type="ECO:0000256" key="1">
    <source>
        <dbReference type="SAM" id="Coils"/>
    </source>
</evidence>
<proteinExistence type="predicted"/>
<dbReference type="PANTHER" id="PTHR28064:SF1">
    <property type="entry name" value="INNER KINETOCHORE SUBUNIT NKP2"/>
    <property type="match status" value="1"/>
</dbReference>
<dbReference type="InterPro" id="IPR018565">
    <property type="entry name" value="Nkp2/Cnl2"/>
</dbReference>
<sequence length="192" mass="21422">MPSQEAKLLSDFLLAPASLRDFVTLRQFTDIFPQSLRDNPAIQDLYRELNKLRQEDMDIVRQDVVNEVKRSKQMKRGYARERRQVDDANVAGLDPIALQMEQELSGGRSRKKAHSLQTVHASIEEACESLETQIAELEEESSRGLSDVQEAVGALSDLRHGRFAPSASGEDIGEEVLATLKRLEAACTKQAG</sequence>
<dbReference type="AlphaFoldDB" id="A0A2T2N6U8"/>
<dbReference type="OrthoDB" id="2311687at2759"/>
<dbReference type="GO" id="GO:0031511">
    <property type="term" value="C:Mis6-Sim4 complex"/>
    <property type="evidence" value="ECO:0007669"/>
    <property type="project" value="TreeGrafter"/>
</dbReference>
<keyword evidence="1" id="KW-0175">Coiled coil</keyword>
<dbReference type="Proteomes" id="UP000240883">
    <property type="component" value="Unassembled WGS sequence"/>
</dbReference>
<accession>A0A2T2N6U8</accession>
<dbReference type="PANTHER" id="PTHR28064">
    <property type="entry name" value="INNER KINETOCHORE SUBUNIT NKP2"/>
    <property type="match status" value="1"/>
</dbReference>
<evidence type="ECO:0000313" key="2">
    <source>
        <dbReference type="EMBL" id="PSN61144.1"/>
    </source>
</evidence>
<gene>
    <name evidence="2" type="ORF">BS50DRAFT_593069</name>
</gene>